<reference evidence="4" key="1">
    <citation type="submission" date="2016-10" db="EMBL/GenBank/DDBJ databases">
        <authorList>
            <person name="Benchimol M."/>
            <person name="Almeida L.G."/>
            <person name="Vasconcelos A.T."/>
            <person name="Perreira-Neves A."/>
            <person name="Rosa I.A."/>
            <person name="Tasca T."/>
            <person name="Bogo M.R."/>
            <person name="de Souza W."/>
        </authorList>
    </citation>
    <scope>NUCLEOTIDE SEQUENCE [LARGE SCALE GENOMIC DNA]</scope>
    <source>
        <strain evidence="4">K</strain>
    </source>
</reference>
<dbReference type="VEuPathDB" id="TrichDB:TRFO_34819"/>
<evidence type="ECO:0000259" key="2">
    <source>
        <dbReference type="PROSITE" id="PS50238"/>
    </source>
</evidence>
<dbReference type="Gene3D" id="2.20.70.10">
    <property type="match status" value="1"/>
</dbReference>
<dbReference type="CDD" id="cd00159">
    <property type="entry name" value="RhoGAP"/>
    <property type="match status" value="1"/>
</dbReference>
<proteinExistence type="predicted"/>
<dbReference type="GeneID" id="94844597"/>
<dbReference type="InterPro" id="IPR000198">
    <property type="entry name" value="RhoGAP_dom"/>
</dbReference>
<dbReference type="Gene3D" id="1.25.40.530">
    <property type="entry name" value="MyTH4 domain"/>
    <property type="match status" value="1"/>
</dbReference>
<dbReference type="InterPro" id="IPR000857">
    <property type="entry name" value="MyTH4_dom"/>
</dbReference>
<dbReference type="PROSITE" id="PS50238">
    <property type="entry name" value="RHOGAP"/>
    <property type="match status" value="1"/>
</dbReference>
<dbReference type="OrthoDB" id="437889at2759"/>
<dbReference type="GO" id="GO:0005096">
    <property type="term" value="F:GTPase activator activity"/>
    <property type="evidence" value="ECO:0007669"/>
    <property type="project" value="TreeGrafter"/>
</dbReference>
<dbReference type="GO" id="GO:0007165">
    <property type="term" value="P:signal transduction"/>
    <property type="evidence" value="ECO:0007669"/>
    <property type="project" value="InterPro"/>
</dbReference>
<dbReference type="Pfam" id="PF00784">
    <property type="entry name" value="MyTH4"/>
    <property type="match status" value="1"/>
</dbReference>
<dbReference type="Gene3D" id="1.10.555.10">
    <property type="entry name" value="Rho GTPase activation protein"/>
    <property type="match status" value="1"/>
</dbReference>
<feature type="compositionally biased region" description="Low complexity" evidence="1">
    <location>
        <begin position="112"/>
        <end position="123"/>
    </location>
</feature>
<evidence type="ECO:0000313" key="4">
    <source>
        <dbReference type="EMBL" id="OHS98867.1"/>
    </source>
</evidence>
<dbReference type="CDD" id="cd00201">
    <property type="entry name" value="WW"/>
    <property type="match status" value="1"/>
</dbReference>
<dbReference type="GO" id="GO:0005737">
    <property type="term" value="C:cytoplasm"/>
    <property type="evidence" value="ECO:0007669"/>
    <property type="project" value="TreeGrafter"/>
</dbReference>
<dbReference type="PANTHER" id="PTHR45876">
    <property type="entry name" value="FI04035P"/>
    <property type="match status" value="1"/>
</dbReference>
<organism evidence="4 5">
    <name type="scientific">Tritrichomonas foetus</name>
    <dbReference type="NCBI Taxonomy" id="1144522"/>
    <lineage>
        <taxon>Eukaryota</taxon>
        <taxon>Metamonada</taxon>
        <taxon>Parabasalia</taxon>
        <taxon>Tritrichomonadida</taxon>
        <taxon>Tritrichomonadidae</taxon>
        <taxon>Tritrichomonas</taxon>
    </lineage>
</organism>
<dbReference type="SMART" id="SM00139">
    <property type="entry name" value="MyTH4"/>
    <property type="match status" value="1"/>
</dbReference>
<gene>
    <name evidence="4" type="ORF">TRFO_34819</name>
</gene>
<feature type="region of interest" description="Disordered" evidence="1">
    <location>
        <begin position="47"/>
        <end position="131"/>
    </location>
</feature>
<dbReference type="InterPro" id="IPR008936">
    <property type="entry name" value="Rho_GTPase_activation_prot"/>
</dbReference>
<dbReference type="PANTHER" id="PTHR45876:SF8">
    <property type="entry name" value="FI04035P"/>
    <property type="match status" value="1"/>
</dbReference>
<dbReference type="SUPFAM" id="SSF51045">
    <property type="entry name" value="WW domain"/>
    <property type="match status" value="1"/>
</dbReference>
<dbReference type="InterPro" id="IPR001202">
    <property type="entry name" value="WW_dom"/>
</dbReference>
<evidence type="ECO:0000313" key="5">
    <source>
        <dbReference type="Proteomes" id="UP000179807"/>
    </source>
</evidence>
<dbReference type="EMBL" id="MLAK01001036">
    <property type="protein sequence ID" value="OHS98867.1"/>
    <property type="molecule type" value="Genomic_DNA"/>
</dbReference>
<accession>A0A1J4JMV5</accession>
<dbReference type="Proteomes" id="UP000179807">
    <property type="component" value="Unassembled WGS sequence"/>
</dbReference>
<dbReference type="SUPFAM" id="SSF48350">
    <property type="entry name" value="GTPase activation domain, GAP"/>
    <property type="match status" value="1"/>
</dbReference>
<keyword evidence="5" id="KW-1185">Reference proteome</keyword>
<dbReference type="Pfam" id="PF00620">
    <property type="entry name" value="RhoGAP"/>
    <property type="match status" value="1"/>
</dbReference>
<name>A0A1J4JMV5_9EUKA</name>
<comment type="caution">
    <text evidence="4">The sequence shown here is derived from an EMBL/GenBank/DDBJ whole genome shotgun (WGS) entry which is preliminary data.</text>
</comment>
<dbReference type="SMART" id="SM00324">
    <property type="entry name" value="RhoGAP"/>
    <property type="match status" value="1"/>
</dbReference>
<dbReference type="PROSITE" id="PS51016">
    <property type="entry name" value="MYTH4"/>
    <property type="match status" value="1"/>
</dbReference>
<sequence length="618" mass="70333">MTEQSYFVYETGDGRKYYYNTVTQNTTFTMPKDGVIYHPDTMEIIFSPGDEMQQGNDNTERYEGGKRKKKSHRNRDDANNVNNSEIDDSHNNNPSIHETPAIIPMNNDDDTNCQNDGQNNGQNSTTSNYDELTSEKRVKRAAFAPSDSAPASTSKTKFRASAAPMILSTIDKDSRNIVDIPQNRVKIEISDSSPEDEAWNTVTCAEIGDPSQSFDSNVITNALDKWHTQSFAKKYFDTSPKSSGLFKRKKKISFDELITFSEKPISSPLLKNTPKELRKVVKEFSTDILNYLGIMKTKKDISAAQGIVSAITQNPDLVDEAYFQIIRMTRNNPDFPWLLKSWELLLIVSTLFPSTKTSEIFILAHIARATLDQEPRISKIARFTYIRFESVSCKRKPLKKPNLLRFVKEIPNHPQVVKNQYGVSLYEIMWGQRDSLPKCPIPYVQHAMAEAIINTGGLHQDGLFRLPGNMKKVKEMAVQMNTSFECFKSVPVNDVGSLFKKWYRALPNPIVPFSMINTFQAYCQQHEYIAFCYLLPKTHLYTLMYLIGFLKLCATYVGETRMGPKNLATVFGPNVVRVPKEASPTLLQSLSAMGNDFVFYLIEHWDTSPLYPLPQEYL</sequence>
<dbReference type="InterPro" id="IPR038185">
    <property type="entry name" value="MyTH4_dom_sf"/>
</dbReference>
<evidence type="ECO:0000259" key="3">
    <source>
        <dbReference type="PROSITE" id="PS51016"/>
    </source>
</evidence>
<dbReference type="AlphaFoldDB" id="A0A1J4JMV5"/>
<feature type="domain" description="MyTH4" evidence="3">
    <location>
        <begin position="260"/>
        <end position="410"/>
    </location>
</feature>
<protein>
    <submittedName>
        <fullName evidence="4">RhoGAP domain containing protein</fullName>
    </submittedName>
</protein>
<evidence type="ECO:0000256" key="1">
    <source>
        <dbReference type="SAM" id="MobiDB-lite"/>
    </source>
</evidence>
<feature type="domain" description="Rho-GAP" evidence="2">
    <location>
        <begin position="423"/>
        <end position="609"/>
    </location>
</feature>
<dbReference type="RefSeq" id="XP_068352004.1">
    <property type="nucleotide sequence ID" value="XM_068509893.1"/>
</dbReference>
<dbReference type="GO" id="GO:0005856">
    <property type="term" value="C:cytoskeleton"/>
    <property type="evidence" value="ECO:0007669"/>
    <property type="project" value="InterPro"/>
</dbReference>
<dbReference type="InterPro" id="IPR036020">
    <property type="entry name" value="WW_dom_sf"/>
</dbReference>